<feature type="region of interest" description="Disordered" evidence="1">
    <location>
        <begin position="653"/>
        <end position="674"/>
    </location>
</feature>
<evidence type="ECO:0000313" key="3">
    <source>
        <dbReference type="Proteomes" id="UP001430356"/>
    </source>
</evidence>
<proteinExistence type="predicted"/>
<evidence type="ECO:0000256" key="1">
    <source>
        <dbReference type="SAM" id="MobiDB-lite"/>
    </source>
</evidence>
<organism evidence="2 3">
    <name type="scientific">Novymonas esmeraldas</name>
    <dbReference type="NCBI Taxonomy" id="1808958"/>
    <lineage>
        <taxon>Eukaryota</taxon>
        <taxon>Discoba</taxon>
        <taxon>Euglenozoa</taxon>
        <taxon>Kinetoplastea</taxon>
        <taxon>Metakinetoplastina</taxon>
        <taxon>Trypanosomatida</taxon>
        <taxon>Trypanosomatidae</taxon>
        <taxon>Novymonas</taxon>
    </lineage>
</organism>
<feature type="region of interest" description="Disordered" evidence="1">
    <location>
        <begin position="235"/>
        <end position="260"/>
    </location>
</feature>
<gene>
    <name evidence="2" type="ORF">NESM_000232300</name>
</gene>
<sequence>MEGGSGDVAAALLAGALASGVERAEKPSDSRAGPNAARADAVPGRRRVMRTPLQALLEDQRRFALRDGAAPPVPLVSSAPGEAGMKLSSAAAGNGAVSVPHLPDMFGRRPPAATPTNTTTTAATVETALQDAVLRWGPAAQTSAGGTTSSPALHVRRSWRLVEAAPPHAVPTTATSASASTAVSSRSIGQRWERVEDVVQVNALAHAVWHESALQHALAGSTNTTTTTTVAAVGAVPASASSAPRRDGDNGESTAAAEQPVEDGQYAAGLLLCHASTCSSASLAALLSTASWDDHHDAQHDDHHHLRSPIPPLAFFTFTAREYDAIAAPPTARFTYASSCHLVQLWSRFGNPVVVVDRWLGPGCNGGGGGADAWVPSVEAACAEYHRVLTGVLQGRRQRLLEAVAEPTRSGGDGSGGCAGSAAPRHVHPFVASFDRYAVLQHRATAANVVGDGSGGPPAPSREHGTTARDDGSSSPPPPSQPSPSPSPRPPGGAEETCAQDGVHDSTPSQRFAAHVTPHPWYAHGGEVQRRTHLARLLRQEQRTNVPYQEAASRYCALAASAATALQRVVFAFYGSDDADSGDDDEADAAAMKREDGKAPLHTTTTPPPSGSSSATRRLRRHSFAVELQPLPGVDASVWRTAEATVRKAAEDVLNSRKRRRGGATTRGSVSGARGRRAVVVVVRGSAADDDAAAAADASGQRSRSGGPANDHSSGASADDDDDSAVSEGEADHDHGEAASRRSRREGRPLHEPPRTVSPTRHSLAEPAARHSAHLSADATYAALQAYLADVLPFRCHRLRGAVQAGWLLPPPTALPQTLTDPITEDDVLVLRTRAPAAATSHEAGEAPVTSEAAPPPITPVASTPAVSVQILTEDEYRQLRRVNAAAVCNRVVSHTGEAVLLSLPPAVPRLHREVEQELERYLYDDTSALMEVTPVAQSLVGAIRLAYTQNTLLHRLATRLEHALDALKKVSEECEVAAAAAGTAAETPPSARR</sequence>
<keyword evidence="3" id="KW-1185">Reference proteome</keyword>
<comment type="caution">
    <text evidence="2">The sequence shown here is derived from an EMBL/GenBank/DDBJ whole genome shotgun (WGS) entry which is preliminary data.</text>
</comment>
<evidence type="ECO:0000313" key="2">
    <source>
        <dbReference type="EMBL" id="KAK7201674.1"/>
    </source>
</evidence>
<feature type="region of interest" description="Disordered" evidence="1">
    <location>
        <begin position="688"/>
        <end position="771"/>
    </location>
</feature>
<protein>
    <submittedName>
        <fullName evidence="2">Uncharacterized protein</fullName>
    </submittedName>
</protein>
<feature type="region of interest" description="Disordered" evidence="1">
    <location>
        <begin position="839"/>
        <end position="860"/>
    </location>
</feature>
<feature type="compositionally biased region" description="Basic and acidic residues" evidence="1">
    <location>
        <begin position="461"/>
        <end position="472"/>
    </location>
</feature>
<feature type="compositionally biased region" description="Pro residues" evidence="1">
    <location>
        <begin position="475"/>
        <end position="491"/>
    </location>
</feature>
<feature type="region of interest" description="Disordered" evidence="1">
    <location>
        <begin position="19"/>
        <end position="45"/>
    </location>
</feature>
<dbReference type="EMBL" id="JAECZO010000018">
    <property type="protein sequence ID" value="KAK7201674.1"/>
    <property type="molecule type" value="Genomic_DNA"/>
</dbReference>
<feature type="region of interest" description="Disordered" evidence="1">
    <location>
        <begin position="448"/>
        <end position="509"/>
    </location>
</feature>
<feature type="region of interest" description="Disordered" evidence="1">
    <location>
        <begin position="593"/>
        <end position="618"/>
    </location>
</feature>
<feature type="compositionally biased region" description="Acidic residues" evidence="1">
    <location>
        <begin position="718"/>
        <end position="729"/>
    </location>
</feature>
<dbReference type="AlphaFoldDB" id="A0AAW0FAI8"/>
<feature type="compositionally biased region" description="Low complexity" evidence="1">
    <location>
        <begin position="663"/>
        <end position="674"/>
    </location>
</feature>
<accession>A0AAW0FAI8</accession>
<reference evidence="2 3" key="1">
    <citation type="journal article" date="2021" name="MBio">
        <title>A New Model Trypanosomatid, Novymonas esmeraldas: Genomic Perception of Its 'Candidatus Pandoraea novymonadis' Endosymbiont.</title>
        <authorList>
            <person name="Zakharova A."/>
            <person name="Saura A."/>
            <person name="Butenko A."/>
            <person name="Podesvova L."/>
            <person name="Warmusova S."/>
            <person name="Kostygov A.Y."/>
            <person name="Nenarokova A."/>
            <person name="Lukes J."/>
            <person name="Opperdoes F.R."/>
            <person name="Yurchenko V."/>
        </authorList>
    </citation>
    <scope>NUCLEOTIDE SEQUENCE [LARGE SCALE GENOMIC DNA]</scope>
    <source>
        <strain evidence="2 3">E262AT.01</strain>
    </source>
</reference>
<feature type="compositionally biased region" description="Basic and acidic residues" evidence="1">
    <location>
        <begin position="730"/>
        <end position="754"/>
    </location>
</feature>
<feature type="compositionally biased region" description="Low complexity" evidence="1">
    <location>
        <begin position="693"/>
        <end position="717"/>
    </location>
</feature>
<name>A0AAW0FAI8_9TRYP</name>
<dbReference type="Proteomes" id="UP001430356">
    <property type="component" value="Unassembled WGS sequence"/>
</dbReference>